<dbReference type="CDD" id="cd01834">
    <property type="entry name" value="SGNH_hydrolase_like_2"/>
    <property type="match status" value="1"/>
</dbReference>
<dbReference type="InterPro" id="IPR051532">
    <property type="entry name" value="Ester_Hydrolysis_Enzymes"/>
</dbReference>
<dbReference type="EC" id="3.1.-.-" evidence="2"/>
<dbReference type="EMBL" id="JBDXSU010000010">
    <property type="protein sequence ID" value="MFB5191282.1"/>
    <property type="molecule type" value="Genomic_DNA"/>
</dbReference>
<dbReference type="PANTHER" id="PTHR30383">
    <property type="entry name" value="THIOESTERASE 1/PROTEASE 1/LYSOPHOSPHOLIPASE L1"/>
    <property type="match status" value="1"/>
</dbReference>
<evidence type="ECO:0000313" key="3">
    <source>
        <dbReference type="Proteomes" id="UP001579974"/>
    </source>
</evidence>
<reference evidence="2 3" key="1">
    <citation type="journal article" date="2024" name="Int. J. Mol. Sci.">
        <title>Exploration of Alicyclobacillus spp. Genome in Search of Antibiotic Resistance.</title>
        <authorList>
            <person name="Bucka-Kolendo J."/>
            <person name="Kiousi D.E."/>
            <person name="Dekowska A."/>
            <person name="Mikolajczuk-Szczyrba A."/>
            <person name="Karadedos D.M."/>
            <person name="Michael P."/>
            <person name="Galanis A."/>
            <person name="Sokolowska B."/>
        </authorList>
    </citation>
    <scope>NUCLEOTIDE SEQUENCE [LARGE SCALE GENOMIC DNA]</scope>
    <source>
        <strain evidence="2 3">KKP 3000</strain>
    </source>
</reference>
<dbReference type="Proteomes" id="UP001579974">
    <property type="component" value="Unassembled WGS sequence"/>
</dbReference>
<dbReference type="RefSeq" id="WP_275473897.1">
    <property type="nucleotide sequence ID" value="NZ_CP162940.1"/>
</dbReference>
<sequence>MLLQPGTKLVMIGDSITDCGRKRPIGEGLFDALGHGYVSVVHALLASAYPDYRIRVVNMGVGGNTVRDLQERWQSDVLELEPDWVSVMIGINDVWRQFDQPLIRESHVTIKEYEETLRELVERTLPHVKGLILLSPFYIESNHQDAMRSMMDEYGDVVRRVAEDNRCLFVDTQAAFDSALKHVYPASIALDRVHPSLTGHMMIARALLRTLEFDDDRSI</sequence>
<gene>
    <name evidence="2" type="ORF">KKP3000_000053</name>
</gene>
<feature type="domain" description="SGNH hydrolase-type esterase" evidence="1">
    <location>
        <begin position="12"/>
        <end position="200"/>
    </location>
</feature>
<dbReference type="SUPFAM" id="SSF52266">
    <property type="entry name" value="SGNH hydrolase"/>
    <property type="match status" value="1"/>
</dbReference>
<accession>A0ABV5AHY5</accession>
<evidence type="ECO:0000259" key="1">
    <source>
        <dbReference type="Pfam" id="PF13472"/>
    </source>
</evidence>
<keyword evidence="2" id="KW-0378">Hydrolase</keyword>
<dbReference type="InterPro" id="IPR036514">
    <property type="entry name" value="SGNH_hydro_sf"/>
</dbReference>
<protein>
    <submittedName>
        <fullName evidence="2">SGNH/GDSL hydrolase family protein</fullName>
        <ecNumber evidence="2">3.1.-.-</ecNumber>
    </submittedName>
</protein>
<dbReference type="GO" id="GO:0016787">
    <property type="term" value="F:hydrolase activity"/>
    <property type="evidence" value="ECO:0007669"/>
    <property type="project" value="UniProtKB-KW"/>
</dbReference>
<dbReference type="PANTHER" id="PTHR30383:SF5">
    <property type="entry name" value="SGNH HYDROLASE-TYPE ESTERASE DOMAIN-CONTAINING PROTEIN"/>
    <property type="match status" value="1"/>
</dbReference>
<comment type="caution">
    <text evidence="2">The sequence shown here is derived from an EMBL/GenBank/DDBJ whole genome shotgun (WGS) entry which is preliminary data.</text>
</comment>
<dbReference type="Gene3D" id="3.40.50.1110">
    <property type="entry name" value="SGNH hydrolase"/>
    <property type="match status" value="1"/>
</dbReference>
<keyword evidence="3" id="KW-1185">Reference proteome</keyword>
<dbReference type="InterPro" id="IPR013830">
    <property type="entry name" value="SGNH_hydro"/>
</dbReference>
<name>A0ABV5AHY5_9BACL</name>
<dbReference type="Pfam" id="PF13472">
    <property type="entry name" value="Lipase_GDSL_2"/>
    <property type="match status" value="1"/>
</dbReference>
<evidence type="ECO:0000313" key="2">
    <source>
        <dbReference type="EMBL" id="MFB5191282.1"/>
    </source>
</evidence>
<proteinExistence type="predicted"/>
<organism evidence="2 3">
    <name type="scientific">Alicyclobacillus fastidiosus</name>
    <dbReference type="NCBI Taxonomy" id="392011"/>
    <lineage>
        <taxon>Bacteria</taxon>
        <taxon>Bacillati</taxon>
        <taxon>Bacillota</taxon>
        <taxon>Bacilli</taxon>
        <taxon>Bacillales</taxon>
        <taxon>Alicyclobacillaceae</taxon>
        <taxon>Alicyclobacillus</taxon>
    </lineage>
</organism>